<evidence type="ECO:0000256" key="5">
    <source>
        <dbReference type="RuleBase" id="RU361202"/>
    </source>
</evidence>
<evidence type="ECO:0000256" key="4">
    <source>
        <dbReference type="ARBA" id="ARBA00023006"/>
    </source>
</evidence>
<dbReference type="InterPro" id="IPR007239">
    <property type="entry name" value="Atg5"/>
</dbReference>
<dbReference type="EMBL" id="HBHP01001316">
    <property type="protein sequence ID" value="CAD9745533.1"/>
    <property type="molecule type" value="Transcribed_RNA"/>
</dbReference>
<dbReference type="GO" id="GO:0034274">
    <property type="term" value="C:Atg12-Atg5-Atg16 complex"/>
    <property type="evidence" value="ECO:0007669"/>
    <property type="project" value="TreeGrafter"/>
</dbReference>
<dbReference type="GO" id="GO:0000422">
    <property type="term" value="P:autophagy of mitochondrion"/>
    <property type="evidence" value="ECO:0007669"/>
    <property type="project" value="TreeGrafter"/>
</dbReference>
<dbReference type="Pfam" id="PF20637">
    <property type="entry name" value="ATG5_HBR"/>
    <property type="match status" value="1"/>
</dbReference>
<comment type="subunit">
    <text evidence="5">Conjugated with ATG12.</text>
</comment>
<dbReference type="GO" id="GO:0005776">
    <property type="term" value="C:autophagosome"/>
    <property type="evidence" value="ECO:0007669"/>
    <property type="project" value="TreeGrafter"/>
</dbReference>
<comment type="similarity">
    <text evidence="1 5">Belongs to the ATG5 family.</text>
</comment>
<dbReference type="Pfam" id="PF04106">
    <property type="entry name" value="ATG5_UblB"/>
    <property type="match status" value="1"/>
</dbReference>
<feature type="domain" description="Autophagy protein ATG5 UblB" evidence="6">
    <location>
        <begin position="157"/>
        <end position="241"/>
    </location>
</feature>
<dbReference type="InterPro" id="IPR048939">
    <property type="entry name" value="ATG5_UblA"/>
</dbReference>
<dbReference type="PANTHER" id="PTHR13040:SF2">
    <property type="entry name" value="AUTOPHAGY PROTEIN 5"/>
    <property type="match status" value="1"/>
</dbReference>
<evidence type="ECO:0000256" key="2">
    <source>
        <dbReference type="ARBA" id="ARBA00022499"/>
    </source>
</evidence>
<keyword evidence="5" id="KW-0472">Membrane</keyword>
<dbReference type="GO" id="GO:0034045">
    <property type="term" value="C:phagophore assembly site membrane"/>
    <property type="evidence" value="ECO:0007669"/>
    <property type="project" value="UniProtKB-SubCell"/>
</dbReference>
<evidence type="ECO:0000259" key="7">
    <source>
        <dbReference type="Pfam" id="PF20637"/>
    </source>
</evidence>
<dbReference type="GO" id="GO:0019776">
    <property type="term" value="F:Atg8-family ligase activity"/>
    <property type="evidence" value="ECO:0007669"/>
    <property type="project" value="TreeGrafter"/>
</dbReference>
<dbReference type="GO" id="GO:0061908">
    <property type="term" value="C:phagophore"/>
    <property type="evidence" value="ECO:0007669"/>
    <property type="project" value="TreeGrafter"/>
</dbReference>
<keyword evidence="4 5" id="KW-0072">Autophagy</keyword>
<comment type="subcellular location">
    <subcellularLocation>
        <location evidence="5">Preautophagosomal structure membrane</location>
        <topology evidence="5">Peripheral membrane protein</topology>
    </subcellularLocation>
</comment>
<evidence type="ECO:0000259" key="6">
    <source>
        <dbReference type="Pfam" id="PF04106"/>
    </source>
</evidence>
<dbReference type="Pfam" id="PF20638">
    <property type="entry name" value="ATG5_UblA"/>
    <property type="match status" value="1"/>
</dbReference>
<dbReference type="GO" id="GO:0034727">
    <property type="term" value="P:piecemeal microautophagy of the nucleus"/>
    <property type="evidence" value="ECO:0007669"/>
    <property type="project" value="TreeGrafter"/>
</dbReference>
<evidence type="ECO:0000256" key="1">
    <source>
        <dbReference type="ARBA" id="ARBA00006910"/>
    </source>
</evidence>
<dbReference type="AlphaFoldDB" id="A0A7S2X643"/>
<dbReference type="Gene3D" id="1.10.246.190">
    <property type="entry name" value="Autophagy protein Apg5, helix rich domain"/>
    <property type="match status" value="1"/>
</dbReference>
<evidence type="ECO:0000259" key="8">
    <source>
        <dbReference type="Pfam" id="PF20638"/>
    </source>
</evidence>
<accession>A0A7S2X643</accession>
<keyword evidence="2 5" id="KW-1017">Isopeptide bond</keyword>
<feature type="domain" description="Autophagy protein ATG5 UblA" evidence="8">
    <location>
        <begin position="2"/>
        <end position="75"/>
    </location>
</feature>
<evidence type="ECO:0000313" key="9">
    <source>
        <dbReference type="EMBL" id="CAD9745533.1"/>
    </source>
</evidence>
<dbReference type="GO" id="GO:0044233">
    <property type="term" value="C:mitochondria-associated endoplasmic reticulum membrane contact site"/>
    <property type="evidence" value="ECO:0007669"/>
    <property type="project" value="TreeGrafter"/>
</dbReference>
<dbReference type="InterPro" id="IPR042526">
    <property type="entry name" value="Atg5_HR"/>
</dbReference>
<reference evidence="9" key="1">
    <citation type="submission" date="2021-01" db="EMBL/GenBank/DDBJ databases">
        <authorList>
            <person name="Corre E."/>
            <person name="Pelletier E."/>
            <person name="Niang G."/>
            <person name="Scheremetjew M."/>
            <person name="Finn R."/>
            <person name="Kale V."/>
            <person name="Holt S."/>
            <person name="Cochrane G."/>
            <person name="Meng A."/>
            <person name="Brown T."/>
            <person name="Cohen L."/>
        </authorList>
    </citation>
    <scope>NUCLEOTIDE SEQUENCE</scope>
    <source>
        <strain evidence="9">CCMP622</strain>
    </source>
</reference>
<organism evidence="9">
    <name type="scientific">Lotharella oceanica</name>
    <dbReference type="NCBI Taxonomy" id="641309"/>
    <lineage>
        <taxon>Eukaryota</taxon>
        <taxon>Sar</taxon>
        <taxon>Rhizaria</taxon>
        <taxon>Cercozoa</taxon>
        <taxon>Chlorarachniophyceae</taxon>
        <taxon>Lotharella</taxon>
    </lineage>
</organism>
<protein>
    <recommendedName>
        <fullName evidence="5">Autophagy protein 5</fullName>
    </recommendedName>
</protein>
<name>A0A7S2X643_9EUKA</name>
<feature type="domain" description="Autophagy protein ATG5 alpha-helical bundle region" evidence="7">
    <location>
        <begin position="91"/>
        <end position="145"/>
    </location>
</feature>
<gene>
    <name evidence="9" type="ORF">LSP00402_LOCUS846</name>
</gene>
<dbReference type="InterPro" id="IPR048940">
    <property type="entry name" value="ATG5_HBR"/>
</dbReference>
<sequence>MEAPLPIYILLPRVSYLPLVTSRVRDHFINSAPAVRGDMWFDYEGRPLKWNLPIGVLFDLLHGSKRLPVDITVHFTGYPEVEILPCKSLSAVSEHFFHCLKEACFLKYGSSANVMNMAQSVHKKIEQSLVTADYKIFDEASKDIFRGSEGKNDVQRLPVRMFLGDGLGGTGHCNVIQPSLELKSPKGEPHTLQSALEAVFPSVVVENLDVSVQGIPVPLDSNMFWLCENLCHADQFLYVILKKKKL</sequence>
<dbReference type="Gene3D" id="3.10.20.620">
    <property type="match status" value="1"/>
</dbReference>
<dbReference type="PANTHER" id="PTHR13040">
    <property type="entry name" value="AUTOPHAGY PROTEIN 5"/>
    <property type="match status" value="1"/>
</dbReference>
<dbReference type="InterPro" id="IPR048318">
    <property type="entry name" value="ATG5_UblB"/>
</dbReference>
<keyword evidence="3 5" id="KW-0832">Ubl conjugation</keyword>
<comment type="function">
    <text evidence="5">Involved in autophagic vesicle formation.</text>
</comment>
<dbReference type="InterPro" id="IPR042527">
    <property type="entry name" value="Atg5_UblA_dom_sf"/>
</dbReference>
<evidence type="ECO:0000256" key="3">
    <source>
        <dbReference type="ARBA" id="ARBA00022843"/>
    </source>
</evidence>
<proteinExistence type="inferred from homology"/>
<dbReference type="Gene3D" id="3.10.20.90">
    <property type="entry name" value="Phosphatidylinositol 3-kinase Catalytic Subunit, Chain A, domain 1"/>
    <property type="match status" value="1"/>
</dbReference>
<dbReference type="GO" id="GO:0006995">
    <property type="term" value="P:cellular response to nitrogen starvation"/>
    <property type="evidence" value="ECO:0007669"/>
    <property type="project" value="TreeGrafter"/>
</dbReference>